<feature type="signal peptide" evidence="1">
    <location>
        <begin position="1"/>
        <end position="18"/>
    </location>
</feature>
<sequence length="294" mass="34906">MRNLLTLLLFCFTLFCTAQTKGELIKEISKTNSFHDKQIGGASGIISPQYSNFKKLRGMITDEELEALTHHENAVVRLYAKQWMINEGKGDSAQFFLEEIEKDEFVETFSGCILSDDKTYSIVYHKYWGKIRMEALEPFDYDSQQGKAAVTEVFKEDKKMQELDSIVLYTDKPLFWLLYIRAFENRKFNEKHLPQIKKLAFEKHNGYAFKYLFNYYMPELKSEMDDYFNGEFLKHTFESNDEVFYLNEILVLLLETKDKHYREIAVAKLKSDKSWEQRSAWFHNNIISYYNIEL</sequence>
<evidence type="ECO:0000256" key="1">
    <source>
        <dbReference type="SAM" id="SignalP"/>
    </source>
</evidence>
<feature type="chain" id="PRO_5045553482" evidence="1">
    <location>
        <begin position="19"/>
        <end position="294"/>
    </location>
</feature>
<reference evidence="3" key="1">
    <citation type="journal article" date="2019" name="Int. J. Syst. Evol. Microbiol.">
        <title>The Global Catalogue of Microorganisms (GCM) 10K type strain sequencing project: providing services to taxonomists for standard genome sequencing and annotation.</title>
        <authorList>
            <consortium name="The Broad Institute Genomics Platform"/>
            <consortium name="The Broad Institute Genome Sequencing Center for Infectious Disease"/>
            <person name="Wu L."/>
            <person name="Ma J."/>
        </authorList>
    </citation>
    <scope>NUCLEOTIDE SEQUENCE [LARGE SCALE GENOMIC DNA]</scope>
    <source>
        <strain evidence="3">CGMCC 1.15461</strain>
    </source>
</reference>
<name>A0ABQ1K109_9FLAO</name>
<evidence type="ECO:0000313" key="2">
    <source>
        <dbReference type="EMBL" id="GGB84415.1"/>
    </source>
</evidence>
<dbReference type="Proteomes" id="UP000615760">
    <property type="component" value="Unassembled WGS sequence"/>
</dbReference>
<keyword evidence="1" id="KW-0732">Signal</keyword>
<accession>A0ABQ1K109</accession>
<comment type="caution">
    <text evidence="2">The sequence shown here is derived from an EMBL/GenBank/DDBJ whole genome shotgun (WGS) entry which is preliminary data.</text>
</comment>
<organism evidence="2 3">
    <name type="scientific">Flavobacterium suaedae</name>
    <dbReference type="NCBI Taxonomy" id="1767027"/>
    <lineage>
        <taxon>Bacteria</taxon>
        <taxon>Pseudomonadati</taxon>
        <taxon>Bacteroidota</taxon>
        <taxon>Flavobacteriia</taxon>
        <taxon>Flavobacteriales</taxon>
        <taxon>Flavobacteriaceae</taxon>
        <taxon>Flavobacterium</taxon>
    </lineage>
</organism>
<proteinExistence type="predicted"/>
<gene>
    <name evidence="2" type="ORF">GCM10007424_25560</name>
</gene>
<dbReference type="EMBL" id="BMJE01000007">
    <property type="protein sequence ID" value="GGB84415.1"/>
    <property type="molecule type" value="Genomic_DNA"/>
</dbReference>
<keyword evidence="3" id="KW-1185">Reference proteome</keyword>
<dbReference type="RefSeq" id="WP_188621706.1">
    <property type="nucleotide sequence ID" value="NZ_BMJE01000007.1"/>
</dbReference>
<protein>
    <submittedName>
        <fullName evidence="2">Uncharacterized protein</fullName>
    </submittedName>
</protein>
<evidence type="ECO:0000313" key="3">
    <source>
        <dbReference type="Proteomes" id="UP000615760"/>
    </source>
</evidence>